<name>A0A1X6WRY2_9ENTE</name>
<evidence type="ECO:0000313" key="2">
    <source>
        <dbReference type="EMBL" id="SLM87009.1"/>
    </source>
</evidence>
<organism evidence="2 3">
    <name type="scientific">Vagococcus fluvialis bH819</name>
    <dbReference type="NCBI Taxonomy" id="1255619"/>
    <lineage>
        <taxon>Bacteria</taxon>
        <taxon>Bacillati</taxon>
        <taxon>Bacillota</taxon>
        <taxon>Bacilli</taxon>
        <taxon>Lactobacillales</taxon>
        <taxon>Enterococcaceae</taxon>
        <taxon>Vagococcus</taxon>
    </lineage>
</organism>
<dbReference type="AlphaFoldDB" id="A0A1X6WRY2"/>
<dbReference type="Proteomes" id="UP000195918">
    <property type="component" value="Unassembled WGS sequence"/>
</dbReference>
<accession>A0A1X6WRY2</accession>
<protein>
    <submittedName>
        <fullName evidence="2">Uncharacterized protein</fullName>
    </submittedName>
</protein>
<gene>
    <name evidence="2" type="ORF">FM121_13005</name>
</gene>
<dbReference type="EMBL" id="FWFD01000018">
    <property type="protein sequence ID" value="SLM87009.1"/>
    <property type="molecule type" value="Genomic_DNA"/>
</dbReference>
<sequence length="87" mass="9834">MSKKIKDAEKKCTRLGAELEKAKENVKEAETKLATKQDEFDRANMDLVNLLLVEHKLTIQDLPELLSELSSENKNAAVSSQQDTYLN</sequence>
<proteinExistence type="predicted"/>
<keyword evidence="3" id="KW-1185">Reference proteome</keyword>
<reference evidence="3" key="1">
    <citation type="submission" date="2017-02" db="EMBL/GenBank/DDBJ databases">
        <authorList>
            <person name="Dridi B."/>
        </authorList>
    </citation>
    <scope>NUCLEOTIDE SEQUENCE [LARGE SCALE GENOMIC DNA]</scope>
    <source>
        <strain evidence="3">bH819</strain>
    </source>
</reference>
<feature type="coiled-coil region" evidence="1">
    <location>
        <begin position="5"/>
        <end position="46"/>
    </location>
</feature>
<dbReference type="RefSeq" id="WP_086952635.1">
    <property type="nucleotide sequence ID" value="NZ_FWFD01000018.1"/>
</dbReference>
<keyword evidence="1" id="KW-0175">Coiled coil</keyword>
<evidence type="ECO:0000313" key="3">
    <source>
        <dbReference type="Proteomes" id="UP000195918"/>
    </source>
</evidence>
<evidence type="ECO:0000256" key="1">
    <source>
        <dbReference type="SAM" id="Coils"/>
    </source>
</evidence>